<sequence length="124" mass="14025">MYCLAEVSPLRFRCTECQDIELCPCPGCFSAGAEIRRHHHHHHRCYRGYQLMDGGRFTLWGPEAMGAGPAARSSCCWTPPSRSDGALHILVAEQQQLDYVPLPDDYEIEYDQNAKTLISRLSVN</sequence>
<dbReference type="EMBL" id="JAKZEL010000018">
    <property type="protein sequence ID" value="KAI4535414.1"/>
    <property type="molecule type" value="Genomic_DNA"/>
</dbReference>
<organism evidence="1 2">
    <name type="scientific">Ovis ammon polii</name>
    <dbReference type="NCBI Taxonomy" id="230172"/>
    <lineage>
        <taxon>Eukaryota</taxon>
        <taxon>Metazoa</taxon>
        <taxon>Chordata</taxon>
        <taxon>Craniata</taxon>
        <taxon>Vertebrata</taxon>
        <taxon>Euteleostomi</taxon>
        <taxon>Mammalia</taxon>
        <taxon>Eutheria</taxon>
        <taxon>Laurasiatheria</taxon>
        <taxon>Artiodactyla</taxon>
        <taxon>Ruminantia</taxon>
        <taxon>Pecora</taxon>
        <taxon>Bovidae</taxon>
        <taxon>Caprinae</taxon>
        <taxon>Ovis</taxon>
    </lineage>
</organism>
<evidence type="ECO:0000313" key="2">
    <source>
        <dbReference type="Proteomes" id="UP001214576"/>
    </source>
</evidence>
<dbReference type="PANTHER" id="PTHR12374">
    <property type="entry name" value="TRANSCRIPTIONAL ADAPTOR 2 ADA2 -RELATED"/>
    <property type="match status" value="1"/>
</dbReference>
<protein>
    <submittedName>
        <fullName evidence="1">Uncharacterized protein</fullName>
    </submittedName>
</protein>
<accession>A0AAD4U016</accession>
<proteinExistence type="predicted"/>
<keyword evidence="2" id="KW-1185">Reference proteome</keyword>
<dbReference type="PANTHER" id="PTHR12374:SF63">
    <property type="entry name" value="TRANSCRIPTIONAL ADAPTER 2-BETA"/>
    <property type="match status" value="1"/>
</dbReference>
<dbReference type="GO" id="GO:0003682">
    <property type="term" value="F:chromatin binding"/>
    <property type="evidence" value="ECO:0007669"/>
    <property type="project" value="TreeGrafter"/>
</dbReference>
<dbReference type="AlphaFoldDB" id="A0AAD4U016"/>
<evidence type="ECO:0000313" key="1">
    <source>
        <dbReference type="EMBL" id="KAI4535414.1"/>
    </source>
</evidence>
<dbReference type="GO" id="GO:0005634">
    <property type="term" value="C:nucleus"/>
    <property type="evidence" value="ECO:0007669"/>
    <property type="project" value="TreeGrafter"/>
</dbReference>
<dbReference type="GO" id="GO:0006357">
    <property type="term" value="P:regulation of transcription by RNA polymerase II"/>
    <property type="evidence" value="ECO:0007669"/>
    <property type="project" value="TreeGrafter"/>
</dbReference>
<dbReference type="GO" id="GO:0070461">
    <property type="term" value="C:SAGA-type complex"/>
    <property type="evidence" value="ECO:0007669"/>
    <property type="project" value="TreeGrafter"/>
</dbReference>
<reference evidence="1" key="1">
    <citation type="submission" date="2022-03" db="EMBL/GenBank/DDBJ databases">
        <title>Genomic analyses of argali, domestic sheep and their hybrids provide insights into chromosomal evolution, heterosis and genetic basis of agronomic traits.</title>
        <authorList>
            <person name="Li M."/>
        </authorList>
    </citation>
    <scope>NUCLEOTIDE SEQUENCE</scope>
    <source>
        <strain evidence="1">CAU-MHL-2022a</strain>
        <tissue evidence="1">Skin</tissue>
    </source>
</reference>
<dbReference type="Proteomes" id="UP001214576">
    <property type="component" value="Unassembled WGS sequence"/>
</dbReference>
<name>A0AAD4U016_OVIAM</name>
<dbReference type="GO" id="GO:0003713">
    <property type="term" value="F:transcription coactivator activity"/>
    <property type="evidence" value="ECO:0007669"/>
    <property type="project" value="TreeGrafter"/>
</dbReference>
<comment type="caution">
    <text evidence="1">The sequence shown here is derived from an EMBL/GenBank/DDBJ whole genome shotgun (WGS) entry which is preliminary data.</text>
</comment>
<dbReference type="GO" id="GO:0006338">
    <property type="term" value="P:chromatin remodeling"/>
    <property type="evidence" value="ECO:0007669"/>
    <property type="project" value="TreeGrafter"/>
</dbReference>
<gene>
    <name evidence="1" type="ORF">MG293_014640</name>
</gene>